<dbReference type="InterPro" id="IPR021765">
    <property type="entry name" value="UstYa-like"/>
</dbReference>
<dbReference type="PANTHER" id="PTHR33365:SF14">
    <property type="entry name" value="TAT PATHWAY SIGNAL SEQUENCE"/>
    <property type="match status" value="1"/>
</dbReference>
<comment type="similarity">
    <text evidence="1">Belongs to the ustYa family.</text>
</comment>
<evidence type="ECO:0000313" key="2">
    <source>
        <dbReference type="EMBL" id="KAK2603899.1"/>
    </source>
</evidence>
<evidence type="ECO:0008006" key="4">
    <source>
        <dbReference type="Google" id="ProtNLM"/>
    </source>
</evidence>
<protein>
    <recommendedName>
        <fullName evidence="4">Tat pathway signal sequence</fullName>
    </recommendedName>
</protein>
<dbReference type="GO" id="GO:0043386">
    <property type="term" value="P:mycotoxin biosynthetic process"/>
    <property type="evidence" value="ECO:0007669"/>
    <property type="project" value="InterPro"/>
</dbReference>
<organism evidence="2 3">
    <name type="scientific">Conoideocrella luteorostrata</name>
    <dbReference type="NCBI Taxonomy" id="1105319"/>
    <lineage>
        <taxon>Eukaryota</taxon>
        <taxon>Fungi</taxon>
        <taxon>Dikarya</taxon>
        <taxon>Ascomycota</taxon>
        <taxon>Pezizomycotina</taxon>
        <taxon>Sordariomycetes</taxon>
        <taxon>Hypocreomycetidae</taxon>
        <taxon>Hypocreales</taxon>
        <taxon>Clavicipitaceae</taxon>
        <taxon>Conoideocrella</taxon>
    </lineage>
</organism>
<proteinExistence type="inferred from homology"/>
<accession>A0AAJ0CSD4</accession>
<dbReference type="Proteomes" id="UP001251528">
    <property type="component" value="Unassembled WGS sequence"/>
</dbReference>
<gene>
    <name evidence="2" type="ORF">QQS21_003934</name>
</gene>
<evidence type="ECO:0000313" key="3">
    <source>
        <dbReference type="Proteomes" id="UP001251528"/>
    </source>
</evidence>
<evidence type="ECO:0000256" key="1">
    <source>
        <dbReference type="ARBA" id="ARBA00035112"/>
    </source>
</evidence>
<dbReference type="Pfam" id="PF11807">
    <property type="entry name" value="UstYa"/>
    <property type="match status" value="1"/>
</dbReference>
<keyword evidence="3" id="KW-1185">Reference proteome</keyword>
<comment type="caution">
    <text evidence="2">The sequence shown here is derived from an EMBL/GenBank/DDBJ whole genome shotgun (WGS) entry which is preliminary data.</text>
</comment>
<sequence length="252" mass="28507">MAIFAEIWSSFYTATLTECYQNINAFTPLLTSIDIKLSNKLGNTNLLLGSSPSIYRQAPSHAVDLAWDRLGDLRLIPLTRDEVEAIGKDPQDAVKFPEKFGTGSDVYAGRLEVFHQIHCLDSLRRDAYFEHYYGSTYPGGLNQTTDMHKLHLSHCIEYLLQGILCQASTDVYTHIWTDAFEHPFPDFSVEHKCRDFDAIKAWHDKNAVDVVNFVNLKAPSDANVHRMSKEFKAVNGWFKTHADVGVHGDEIA</sequence>
<name>A0AAJ0CSD4_9HYPO</name>
<dbReference type="PANTHER" id="PTHR33365">
    <property type="entry name" value="YALI0B05434P"/>
    <property type="match status" value="1"/>
</dbReference>
<reference evidence="2" key="1">
    <citation type="submission" date="2023-06" db="EMBL/GenBank/DDBJ databases">
        <title>Conoideocrella luteorostrata (Hypocreales: Clavicipitaceae), a potential biocontrol fungus for elongate hemlock scale in United States Christmas tree production areas.</title>
        <authorList>
            <person name="Barrett H."/>
            <person name="Lovett B."/>
            <person name="Macias A.M."/>
            <person name="Stajich J.E."/>
            <person name="Kasson M.T."/>
        </authorList>
    </citation>
    <scope>NUCLEOTIDE SEQUENCE</scope>
    <source>
        <strain evidence="2">ARSEF 14590</strain>
    </source>
</reference>
<dbReference type="AlphaFoldDB" id="A0AAJ0CSD4"/>
<dbReference type="EMBL" id="JASWJB010000054">
    <property type="protein sequence ID" value="KAK2603899.1"/>
    <property type="molecule type" value="Genomic_DNA"/>
</dbReference>